<feature type="domain" description="ThuA-like" evidence="1">
    <location>
        <begin position="35"/>
        <end position="207"/>
    </location>
</feature>
<dbReference type="InterPro" id="IPR029062">
    <property type="entry name" value="Class_I_gatase-like"/>
</dbReference>
<dbReference type="SUPFAM" id="SSF52317">
    <property type="entry name" value="Class I glutamine amidotransferase-like"/>
    <property type="match status" value="1"/>
</dbReference>
<proteinExistence type="predicted"/>
<dbReference type="EMBL" id="JAUHTR010000002">
    <property type="protein sequence ID" value="MDN4523938.1"/>
    <property type="molecule type" value="Genomic_DNA"/>
</dbReference>
<evidence type="ECO:0000259" key="1">
    <source>
        <dbReference type="Pfam" id="PF06283"/>
    </source>
</evidence>
<gene>
    <name evidence="2" type="ORF">QYB97_05600</name>
</gene>
<reference evidence="2" key="1">
    <citation type="submission" date="2023-07" db="EMBL/GenBank/DDBJ databases">
        <title>Fictibacillus sp. isolated from freshwater pond.</title>
        <authorList>
            <person name="Kirdat K."/>
            <person name="Bhat A."/>
            <person name="Mourya A."/>
            <person name="Yadav A."/>
        </authorList>
    </citation>
    <scope>NUCLEOTIDE SEQUENCE</scope>
    <source>
        <strain evidence="2">NE201</strain>
    </source>
</reference>
<dbReference type="Pfam" id="PF06283">
    <property type="entry name" value="ThuA"/>
    <property type="match status" value="1"/>
</dbReference>
<dbReference type="Proteomes" id="UP001172721">
    <property type="component" value="Unassembled WGS sequence"/>
</dbReference>
<comment type="caution">
    <text evidence="2">The sequence shown here is derived from an EMBL/GenBank/DDBJ whole genome shotgun (WGS) entry which is preliminary data.</text>
</comment>
<organism evidence="2 3">
    <name type="scientific">Fictibacillus fluitans</name>
    <dbReference type="NCBI Taxonomy" id="3058422"/>
    <lineage>
        <taxon>Bacteria</taxon>
        <taxon>Bacillati</taxon>
        <taxon>Bacillota</taxon>
        <taxon>Bacilli</taxon>
        <taxon>Bacillales</taxon>
        <taxon>Fictibacillaceae</taxon>
        <taxon>Fictibacillus</taxon>
    </lineage>
</organism>
<dbReference type="InterPro" id="IPR029010">
    <property type="entry name" value="ThuA-like"/>
</dbReference>
<dbReference type="RefSeq" id="WP_301164994.1">
    <property type="nucleotide sequence ID" value="NZ_JAUHTR010000002.1"/>
</dbReference>
<evidence type="ECO:0000313" key="2">
    <source>
        <dbReference type="EMBL" id="MDN4523938.1"/>
    </source>
</evidence>
<keyword evidence="3" id="KW-1185">Reference proteome</keyword>
<evidence type="ECO:0000313" key="3">
    <source>
        <dbReference type="Proteomes" id="UP001172721"/>
    </source>
</evidence>
<sequence length="216" mass="24693">MKVFAVLGDYYHKGEWAKAALDRAVAGNVHEIIEVRAEELKDWLAEQPDAVILFKENRLNPQDEDVLHWMTEETEIAITDYVANGGGWLAWHAGLASYNHEGEYIGMLRGSFDYHPQEHQIVSYKQTENSPFPAPEFELTDEHYFVHCDTDQSTVFLESESVDGSSIAGWYHTYGDGHVCCLTPAHNQEGLLNPYFLQILGECVQWTLKRYPVDQK</sequence>
<dbReference type="Gene3D" id="3.40.50.880">
    <property type="match status" value="1"/>
</dbReference>
<name>A0ABT8HT36_9BACL</name>
<accession>A0ABT8HT36</accession>
<protein>
    <submittedName>
        <fullName evidence="2">ThuA domain-containing protein</fullName>
    </submittedName>
</protein>